<dbReference type="Pfam" id="PF07728">
    <property type="entry name" value="AAA_5"/>
    <property type="match status" value="1"/>
</dbReference>
<dbReference type="Proteomes" id="UP000014937">
    <property type="component" value="Unassembled WGS sequence"/>
</dbReference>
<protein>
    <recommendedName>
        <fullName evidence="1">ATPase dynein-related AAA domain-containing protein</fullName>
    </recommendedName>
</protein>
<name>R6X601_9FIRM</name>
<dbReference type="GO" id="GO:0005524">
    <property type="term" value="F:ATP binding"/>
    <property type="evidence" value="ECO:0007669"/>
    <property type="project" value="InterPro"/>
</dbReference>
<reference evidence="2" key="1">
    <citation type="submission" date="2012-11" db="EMBL/GenBank/DDBJ databases">
        <title>Dependencies among metagenomic species, viruses, plasmids and units of genetic variation.</title>
        <authorList>
            <person name="Nielsen H.B."/>
            <person name="Almeida M."/>
            <person name="Juncker A.S."/>
            <person name="Rasmussen S."/>
            <person name="Li J."/>
            <person name="Sunagawa S."/>
            <person name="Plichta D."/>
            <person name="Gautier L."/>
            <person name="Le Chatelier E."/>
            <person name="Peletier E."/>
            <person name="Bonde I."/>
            <person name="Nielsen T."/>
            <person name="Manichanh C."/>
            <person name="Arumugam M."/>
            <person name="Batto J."/>
            <person name="Santos M.B.Q.D."/>
            <person name="Blom N."/>
            <person name="Borruel N."/>
            <person name="Burgdorf K.S."/>
            <person name="Boumezbeur F."/>
            <person name="Casellas F."/>
            <person name="Dore J."/>
            <person name="Guarner F."/>
            <person name="Hansen T."/>
            <person name="Hildebrand F."/>
            <person name="Kaas R.S."/>
            <person name="Kennedy S."/>
            <person name="Kristiansen K."/>
            <person name="Kultima J.R."/>
            <person name="Leonard P."/>
            <person name="Levenez F."/>
            <person name="Lund O."/>
            <person name="Moumen B."/>
            <person name="Le Paslier D."/>
            <person name="Pons N."/>
            <person name="Pedersen O."/>
            <person name="Prifti E."/>
            <person name="Qin J."/>
            <person name="Raes J."/>
            <person name="Tap J."/>
            <person name="Tims S."/>
            <person name="Ussery D.W."/>
            <person name="Yamada T."/>
            <person name="MetaHit consortium"/>
            <person name="Renault P."/>
            <person name="Sicheritz-Ponten T."/>
            <person name="Bork P."/>
            <person name="Wang J."/>
            <person name="Brunak S."/>
            <person name="Ehrlich S.D."/>
        </authorList>
    </citation>
    <scope>NUCLEOTIDE SEQUENCE [LARGE SCALE GENOMIC DNA]</scope>
</reference>
<dbReference type="RefSeq" id="WP_021719732.1">
    <property type="nucleotide sequence ID" value="NZ_FR892775.1"/>
</dbReference>
<dbReference type="HOGENOM" id="CLU_011498_3_1_9"/>
<dbReference type="SUPFAM" id="SSF52540">
    <property type="entry name" value="P-loop containing nucleoside triphosphate hydrolases"/>
    <property type="match status" value="1"/>
</dbReference>
<evidence type="ECO:0000259" key="1">
    <source>
        <dbReference type="Pfam" id="PF07728"/>
    </source>
</evidence>
<dbReference type="AlphaFoldDB" id="R6X601"/>
<evidence type="ECO:0000313" key="2">
    <source>
        <dbReference type="EMBL" id="CDD11691.1"/>
    </source>
</evidence>
<dbReference type="EMBL" id="CBGL010000098">
    <property type="protein sequence ID" value="CDD11691.1"/>
    <property type="molecule type" value="Genomic_DNA"/>
</dbReference>
<feature type="domain" description="ATPase dynein-related AAA" evidence="1">
    <location>
        <begin position="327"/>
        <end position="431"/>
    </location>
</feature>
<accession>R6X601</accession>
<comment type="caution">
    <text evidence="2">The sequence shown here is derived from an EMBL/GenBank/DDBJ whole genome shotgun (WGS) entry which is preliminary data.</text>
</comment>
<sequence>MSENIRVLGRLMTEAEMYDLGVPEHYTNVFRDVNDNNILCLKPLSDFPSNYPPIDKVLCLCSRLDAELNSIDEERVASILERRLFVFRPMQSKIEYYAYEQRLLPKGCSPDVLDERYVAVPCFDLPKLGLSVEEFHSCLKNAKALLVEPCISDETDDRPECVFAKIMASDGDSYDLYLYFNIISMAIRDGASKLLIEQPEYHRIKLDIEDSNNIIYDVDDNIIFIPAVLYDHYVERHRNDYIDAEEYLVSEPKDEQVVKQNIASEQEADKPSANLQQEAVAHKEEALVKEEGSILKKMKAAAKEMHLVYSDEDLINFYVSAHSSNLVVLAGMSGTGKSRLIKVYAKALGLDKYDGIKFISVSPAWTDDSDLLGYVDYKGNKYREAATELVTFLKRAAENRDKQYVICFDEMNLARVEHYFSSFLSILEDPETERQLVVYNRSLAGVLDNSNEFPATISLGDNVLFAGTVNIDESTFNFSDKVLDRANVIKLGMRPFTELKDVLEECCLSDRELQCLTDLHNMIRERNPKLGIGYRIIKQINSYINKIPEGVAFSRGNAFDRLIVQRIITKLRGSEEQLSMLIGKIDGNDKLVESDIMALLGKYKDVSEFTNVKLELKNKAKELMLYGYSV</sequence>
<gene>
    <name evidence="2" type="ORF">BN587_00644</name>
</gene>
<organism evidence="2">
    <name type="scientific">Phascolarctobacterium succinatutens CAG:287</name>
    <dbReference type="NCBI Taxonomy" id="1263101"/>
    <lineage>
        <taxon>Bacteria</taxon>
        <taxon>Bacillati</taxon>
        <taxon>Bacillota</taxon>
        <taxon>Negativicutes</taxon>
        <taxon>Acidaminococcales</taxon>
        <taxon>Acidaminococcaceae</taxon>
        <taxon>Phascolarctobacterium</taxon>
    </lineage>
</organism>
<dbReference type="InterPro" id="IPR011704">
    <property type="entry name" value="ATPase_dyneun-rel_AAA"/>
</dbReference>
<dbReference type="Gene3D" id="3.40.50.300">
    <property type="entry name" value="P-loop containing nucleotide triphosphate hydrolases"/>
    <property type="match status" value="1"/>
</dbReference>
<dbReference type="GO" id="GO:0016887">
    <property type="term" value="F:ATP hydrolysis activity"/>
    <property type="evidence" value="ECO:0007669"/>
    <property type="project" value="InterPro"/>
</dbReference>
<dbReference type="InterPro" id="IPR027417">
    <property type="entry name" value="P-loop_NTPase"/>
</dbReference>
<proteinExistence type="predicted"/>